<protein>
    <recommendedName>
        <fullName evidence="1">DUF5615 domain-containing protein</fullName>
    </recommendedName>
</protein>
<evidence type="ECO:0000259" key="1">
    <source>
        <dbReference type="Pfam" id="PF18480"/>
    </source>
</evidence>
<feature type="domain" description="DUF5615" evidence="1">
    <location>
        <begin position="1"/>
        <end position="108"/>
    </location>
</feature>
<dbReference type="STRING" id="62101.AB835_14420"/>
<comment type="caution">
    <text evidence="2">The sequence shown here is derived from an EMBL/GenBank/DDBJ whole genome shotgun (WGS) entry which is preliminary data.</text>
</comment>
<evidence type="ECO:0000313" key="2">
    <source>
        <dbReference type="EMBL" id="ODS22393.1"/>
    </source>
</evidence>
<name>A0A1D2QLE8_9GAMM</name>
<dbReference type="InterPro" id="IPR041049">
    <property type="entry name" value="DUF5615"/>
</dbReference>
<gene>
    <name evidence="2" type="ORF">AB835_14420</name>
</gene>
<reference evidence="2 3" key="1">
    <citation type="journal article" date="2016" name="Appl. Environ. Microbiol.">
        <title>Lack of Overt Genome Reduction in the Bryostatin-Producing Bryozoan Symbiont "Candidatus Endobugula sertula".</title>
        <authorList>
            <person name="Miller I.J."/>
            <person name="Vanee N."/>
            <person name="Fong S.S."/>
            <person name="Lim-Fong G.E."/>
            <person name="Kwan J.C."/>
        </authorList>
    </citation>
    <scope>NUCLEOTIDE SEQUENCE [LARGE SCALE GENOMIC DNA]</scope>
    <source>
        <strain evidence="2">AB1-4</strain>
    </source>
</reference>
<proteinExistence type="predicted"/>
<sequence length="120" mass="13738">MKAFLDQGLPYSTVRYLRSVGWDVIHTIDVNMERATDRAIIEYARQEQRFCVTLDSDFHSIIAVENKSSPSVIRIRQEGLSGENMAELIHRIYPDVEADIAKGAFITVMDNSIRVRRLPV</sequence>
<dbReference type="Proteomes" id="UP000242502">
    <property type="component" value="Unassembled WGS sequence"/>
</dbReference>
<evidence type="ECO:0000313" key="3">
    <source>
        <dbReference type="Proteomes" id="UP000242502"/>
    </source>
</evidence>
<organism evidence="2 3">
    <name type="scientific">Candidatus Endobugula sertula</name>
    <name type="common">Bugula neritina bacterial symbiont</name>
    <dbReference type="NCBI Taxonomy" id="62101"/>
    <lineage>
        <taxon>Bacteria</taxon>
        <taxon>Pseudomonadati</taxon>
        <taxon>Pseudomonadota</taxon>
        <taxon>Gammaproteobacteria</taxon>
        <taxon>Cellvibrionales</taxon>
        <taxon>Cellvibrionaceae</taxon>
        <taxon>Candidatus Endobugula</taxon>
    </lineage>
</organism>
<dbReference type="EMBL" id="MDLC01000088">
    <property type="protein sequence ID" value="ODS22393.1"/>
    <property type="molecule type" value="Genomic_DNA"/>
</dbReference>
<dbReference type="Pfam" id="PF18480">
    <property type="entry name" value="DUF5615"/>
    <property type="match status" value="1"/>
</dbReference>
<accession>A0A1D2QLE8</accession>
<dbReference type="AlphaFoldDB" id="A0A1D2QLE8"/>